<feature type="transmembrane region" description="Helical" evidence="1">
    <location>
        <begin position="59"/>
        <end position="77"/>
    </location>
</feature>
<gene>
    <name evidence="2" type="ORF">S06H3_09350</name>
</gene>
<evidence type="ECO:0000256" key="1">
    <source>
        <dbReference type="SAM" id="Phobius"/>
    </source>
</evidence>
<dbReference type="EMBL" id="BARV01004100">
    <property type="protein sequence ID" value="GAI15440.1"/>
    <property type="molecule type" value="Genomic_DNA"/>
</dbReference>
<evidence type="ECO:0000313" key="2">
    <source>
        <dbReference type="EMBL" id="GAI15440.1"/>
    </source>
</evidence>
<feature type="transmembrane region" description="Helical" evidence="1">
    <location>
        <begin position="192"/>
        <end position="212"/>
    </location>
</feature>
<feature type="transmembrane region" description="Helical" evidence="1">
    <location>
        <begin position="122"/>
        <end position="139"/>
    </location>
</feature>
<reference evidence="2" key="1">
    <citation type="journal article" date="2014" name="Front. Microbiol.">
        <title>High frequency of phylogenetically diverse reductive dehalogenase-homologous genes in deep subseafloor sedimentary metagenomes.</title>
        <authorList>
            <person name="Kawai M."/>
            <person name="Futagami T."/>
            <person name="Toyoda A."/>
            <person name="Takaki Y."/>
            <person name="Nishi S."/>
            <person name="Hori S."/>
            <person name="Arai W."/>
            <person name="Tsubouchi T."/>
            <person name="Morono Y."/>
            <person name="Uchiyama I."/>
            <person name="Ito T."/>
            <person name="Fujiyama A."/>
            <person name="Inagaki F."/>
            <person name="Takami H."/>
        </authorList>
    </citation>
    <scope>NUCLEOTIDE SEQUENCE</scope>
    <source>
        <strain evidence="2">Expedition CK06-06</strain>
    </source>
</reference>
<feature type="transmembrane region" description="Helical" evidence="1">
    <location>
        <begin position="6"/>
        <end position="25"/>
    </location>
</feature>
<keyword evidence="1" id="KW-0472">Membrane</keyword>
<keyword evidence="1" id="KW-0812">Transmembrane</keyword>
<name>X1ML56_9ZZZZ</name>
<sequence length="258" mass="29959">MELEHKKYWLLFYGLIIGASFDIFFYNKTLGISYLIFIVLILLILLGSFWGSLKKLNNLVWLFTVPILLLTVTFFIYSNQVLKILNYLIVPVLIIMFSSLVTKVNRSDWSDIRFIGDIAKRIFVPFGFIHKPFLTLFKITDHRDKDSKSRILPKVFLGILISVPILAIIIWLLSSADIVFKNLFLNIPISKIIKHFLVIIIVSVYTTCFLWALLKSFDEREGSTYSKIKWKLFLDPVILLTILILINAIYADISKMKV</sequence>
<dbReference type="Pfam" id="PF13687">
    <property type="entry name" value="DUF4153"/>
    <property type="match status" value="1"/>
</dbReference>
<feature type="transmembrane region" description="Helical" evidence="1">
    <location>
        <begin position="84"/>
        <end position="102"/>
    </location>
</feature>
<keyword evidence="1" id="KW-1133">Transmembrane helix</keyword>
<proteinExistence type="predicted"/>
<comment type="caution">
    <text evidence="2">The sequence shown here is derived from an EMBL/GenBank/DDBJ whole genome shotgun (WGS) entry which is preliminary data.</text>
</comment>
<feature type="transmembrane region" description="Helical" evidence="1">
    <location>
        <begin position="151"/>
        <end position="172"/>
    </location>
</feature>
<organism evidence="2">
    <name type="scientific">marine sediment metagenome</name>
    <dbReference type="NCBI Taxonomy" id="412755"/>
    <lineage>
        <taxon>unclassified sequences</taxon>
        <taxon>metagenomes</taxon>
        <taxon>ecological metagenomes</taxon>
    </lineage>
</organism>
<dbReference type="InterPro" id="IPR025291">
    <property type="entry name" value="DUF4153"/>
</dbReference>
<accession>X1ML56</accession>
<feature type="non-terminal residue" evidence="2">
    <location>
        <position position="258"/>
    </location>
</feature>
<protein>
    <submittedName>
        <fullName evidence="2">Uncharacterized protein</fullName>
    </submittedName>
</protein>
<feature type="transmembrane region" description="Helical" evidence="1">
    <location>
        <begin position="232"/>
        <end position="251"/>
    </location>
</feature>
<dbReference type="AlphaFoldDB" id="X1ML56"/>
<feature type="transmembrane region" description="Helical" evidence="1">
    <location>
        <begin position="32"/>
        <end position="53"/>
    </location>
</feature>